<evidence type="ECO:0000259" key="7">
    <source>
        <dbReference type="PROSITE" id="PS51085"/>
    </source>
</evidence>
<protein>
    <submittedName>
        <fullName evidence="8">2Fe-2S iron-sulfur cluster-binding protein</fullName>
    </submittedName>
</protein>
<dbReference type="PRINTS" id="PR00355">
    <property type="entry name" value="ADRENODOXIN"/>
</dbReference>
<reference evidence="8" key="1">
    <citation type="submission" date="2024-06" db="EMBL/GenBank/DDBJ databases">
        <title>Streptomyces sp. strain HUAS MG91 genome sequences.</title>
        <authorList>
            <person name="Mo P."/>
        </authorList>
    </citation>
    <scope>NUCLEOTIDE SEQUENCE</scope>
    <source>
        <strain evidence="8">HUAS MG91</strain>
    </source>
</reference>
<gene>
    <name evidence="8" type="ORF">ABII15_35630</name>
</gene>
<dbReference type="Pfam" id="PF00111">
    <property type="entry name" value="Fer2"/>
    <property type="match status" value="1"/>
</dbReference>
<dbReference type="PROSITE" id="PS51085">
    <property type="entry name" value="2FE2S_FER_2"/>
    <property type="match status" value="1"/>
</dbReference>
<sequence length="107" mass="11417">MTKIVYTAHDGGSTTIEAQPGDSVMQSATRNGVPGITGECGGVLSCATCHVFVDDGDLEKLPPMSDLEDEMLDGAAVDREHNSRLSCQIKASEELDTVRVSTPEYQE</sequence>
<dbReference type="EMBL" id="CP159534">
    <property type="protein sequence ID" value="XCJ74973.1"/>
    <property type="molecule type" value="Genomic_DNA"/>
</dbReference>
<dbReference type="InterPro" id="IPR036010">
    <property type="entry name" value="2Fe-2S_ferredoxin-like_sf"/>
</dbReference>
<comment type="similarity">
    <text evidence="1">Belongs to the adrenodoxin/putidaredoxin family.</text>
</comment>
<keyword evidence="2" id="KW-0001">2Fe-2S</keyword>
<dbReference type="RefSeq" id="WP_353946409.1">
    <property type="nucleotide sequence ID" value="NZ_CP159534.1"/>
</dbReference>
<dbReference type="GO" id="GO:0009055">
    <property type="term" value="F:electron transfer activity"/>
    <property type="evidence" value="ECO:0007669"/>
    <property type="project" value="TreeGrafter"/>
</dbReference>
<dbReference type="SUPFAM" id="SSF54292">
    <property type="entry name" value="2Fe-2S ferredoxin-like"/>
    <property type="match status" value="1"/>
</dbReference>
<dbReference type="InterPro" id="IPR001055">
    <property type="entry name" value="Adrenodoxin-like"/>
</dbReference>
<dbReference type="Gene3D" id="3.10.20.30">
    <property type="match status" value="1"/>
</dbReference>
<accession>A0AAU8J3B0</accession>
<evidence type="ECO:0000256" key="5">
    <source>
        <dbReference type="ARBA" id="ARBA00023014"/>
    </source>
</evidence>
<keyword evidence="4" id="KW-0408">Iron</keyword>
<dbReference type="InterPro" id="IPR001041">
    <property type="entry name" value="2Fe-2S_ferredoxin-type"/>
</dbReference>
<keyword evidence="3" id="KW-0479">Metal-binding</keyword>
<proteinExistence type="inferred from homology"/>
<dbReference type="AlphaFoldDB" id="A0AAU8J3B0"/>
<organism evidence="8">
    <name type="scientific">Streptomyces tabacisoli</name>
    <dbReference type="NCBI Taxonomy" id="3156398"/>
    <lineage>
        <taxon>Bacteria</taxon>
        <taxon>Bacillati</taxon>
        <taxon>Actinomycetota</taxon>
        <taxon>Actinomycetes</taxon>
        <taxon>Kitasatosporales</taxon>
        <taxon>Streptomycetaceae</taxon>
        <taxon>Streptomyces</taxon>
    </lineage>
</organism>
<dbReference type="InterPro" id="IPR012675">
    <property type="entry name" value="Beta-grasp_dom_sf"/>
</dbReference>
<evidence type="ECO:0000256" key="4">
    <source>
        <dbReference type="ARBA" id="ARBA00023004"/>
    </source>
</evidence>
<dbReference type="GO" id="GO:0005829">
    <property type="term" value="C:cytosol"/>
    <property type="evidence" value="ECO:0007669"/>
    <property type="project" value="TreeGrafter"/>
</dbReference>
<evidence type="ECO:0000256" key="1">
    <source>
        <dbReference type="ARBA" id="ARBA00010914"/>
    </source>
</evidence>
<dbReference type="GO" id="GO:0051537">
    <property type="term" value="F:2 iron, 2 sulfur cluster binding"/>
    <property type="evidence" value="ECO:0007669"/>
    <property type="project" value="UniProtKB-KW"/>
</dbReference>
<name>A0AAU8J3B0_9ACTN</name>
<dbReference type="PANTHER" id="PTHR23426:SF65">
    <property type="entry name" value="FERREDOXIN-2, MITOCHONDRIAL"/>
    <property type="match status" value="1"/>
</dbReference>
<dbReference type="PANTHER" id="PTHR23426">
    <property type="entry name" value="FERREDOXIN/ADRENODOXIN"/>
    <property type="match status" value="1"/>
</dbReference>
<dbReference type="GO" id="GO:0140647">
    <property type="term" value="P:P450-containing electron transport chain"/>
    <property type="evidence" value="ECO:0007669"/>
    <property type="project" value="InterPro"/>
</dbReference>
<comment type="cofactor">
    <cofactor evidence="6">
        <name>[2Fe-2S] cluster</name>
        <dbReference type="ChEBI" id="CHEBI:190135"/>
    </cofactor>
</comment>
<keyword evidence="5" id="KW-0411">Iron-sulfur</keyword>
<feature type="domain" description="2Fe-2S ferredoxin-type" evidence="7">
    <location>
        <begin position="2"/>
        <end position="106"/>
    </location>
</feature>
<evidence type="ECO:0000256" key="3">
    <source>
        <dbReference type="ARBA" id="ARBA00022723"/>
    </source>
</evidence>
<evidence type="ECO:0000313" key="8">
    <source>
        <dbReference type="EMBL" id="XCJ74973.1"/>
    </source>
</evidence>
<evidence type="ECO:0000256" key="2">
    <source>
        <dbReference type="ARBA" id="ARBA00022714"/>
    </source>
</evidence>
<evidence type="ECO:0000256" key="6">
    <source>
        <dbReference type="ARBA" id="ARBA00034078"/>
    </source>
</evidence>
<dbReference type="KEGG" id="stac:ABII15_35630"/>
<dbReference type="CDD" id="cd00207">
    <property type="entry name" value="fer2"/>
    <property type="match status" value="1"/>
</dbReference>
<dbReference type="GO" id="GO:0046872">
    <property type="term" value="F:metal ion binding"/>
    <property type="evidence" value="ECO:0007669"/>
    <property type="project" value="UniProtKB-KW"/>
</dbReference>